<proteinExistence type="predicted"/>
<keyword evidence="3" id="KW-1185">Reference proteome</keyword>
<gene>
    <name evidence="2" type="ORF">D9758_010869</name>
</gene>
<protein>
    <submittedName>
        <fullName evidence="2">Uncharacterized protein</fullName>
    </submittedName>
</protein>
<dbReference type="AlphaFoldDB" id="A0A8H5GIR7"/>
<dbReference type="Proteomes" id="UP000559256">
    <property type="component" value="Unassembled WGS sequence"/>
</dbReference>
<accession>A0A8H5GIR7</accession>
<organism evidence="2 3">
    <name type="scientific">Tetrapyrgos nigripes</name>
    <dbReference type="NCBI Taxonomy" id="182062"/>
    <lineage>
        <taxon>Eukaryota</taxon>
        <taxon>Fungi</taxon>
        <taxon>Dikarya</taxon>
        <taxon>Basidiomycota</taxon>
        <taxon>Agaricomycotina</taxon>
        <taxon>Agaricomycetes</taxon>
        <taxon>Agaricomycetidae</taxon>
        <taxon>Agaricales</taxon>
        <taxon>Marasmiineae</taxon>
        <taxon>Marasmiaceae</taxon>
        <taxon>Tetrapyrgos</taxon>
    </lineage>
</organism>
<name>A0A8H5GIR7_9AGAR</name>
<feature type="region of interest" description="Disordered" evidence="1">
    <location>
        <begin position="149"/>
        <end position="176"/>
    </location>
</feature>
<feature type="compositionally biased region" description="Pro residues" evidence="1">
    <location>
        <begin position="165"/>
        <end position="176"/>
    </location>
</feature>
<sequence>MPDVCQGCNKIYDRLQLHLRRTTDPLCRAYADMLNQKHSDPSSEATSQFLHQFGASSHRHTLHPDSEGDFFGDYNQLDEFVDVASGTGDAIIVNDNSDIFGDAPDVIKDLEDDDWDDEDAAAAAECEHDWEAELEREEEYWVSVENGMVPDLPEMDVDNSELPNSRPPPLNQPNTL</sequence>
<reference evidence="2 3" key="1">
    <citation type="journal article" date="2020" name="ISME J.">
        <title>Uncovering the hidden diversity of litter-decomposition mechanisms in mushroom-forming fungi.</title>
        <authorList>
            <person name="Floudas D."/>
            <person name="Bentzer J."/>
            <person name="Ahren D."/>
            <person name="Johansson T."/>
            <person name="Persson P."/>
            <person name="Tunlid A."/>
        </authorList>
    </citation>
    <scope>NUCLEOTIDE SEQUENCE [LARGE SCALE GENOMIC DNA]</scope>
    <source>
        <strain evidence="2 3">CBS 291.85</strain>
    </source>
</reference>
<evidence type="ECO:0000313" key="3">
    <source>
        <dbReference type="Proteomes" id="UP000559256"/>
    </source>
</evidence>
<dbReference type="EMBL" id="JAACJM010000027">
    <property type="protein sequence ID" value="KAF5365485.1"/>
    <property type="molecule type" value="Genomic_DNA"/>
</dbReference>
<evidence type="ECO:0000256" key="1">
    <source>
        <dbReference type="SAM" id="MobiDB-lite"/>
    </source>
</evidence>
<comment type="caution">
    <text evidence="2">The sequence shown here is derived from an EMBL/GenBank/DDBJ whole genome shotgun (WGS) entry which is preliminary data.</text>
</comment>
<evidence type="ECO:0000313" key="2">
    <source>
        <dbReference type="EMBL" id="KAF5365485.1"/>
    </source>
</evidence>